<evidence type="ECO:0000313" key="3">
    <source>
        <dbReference type="Proteomes" id="UP000190328"/>
    </source>
</evidence>
<proteinExistence type="predicted"/>
<dbReference type="STRING" id="263852.SAMN02745116_00692"/>
<protein>
    <submittedName>
        <fullName evidence="2">Transcriptional activator, Rgg/GadR/MutR family, C-terminal domain-containing protein</fullName>
    </submittedName>
</protein>
<dbReference type="AlphaFoldDB" id="A0A1T4LKJ1"/>
<accession>A0A1T4LKJ1</accession>
<evidence type="ECO:0000259" key="1">
    <source>
        <dbReference type="Pfam" id="PF21259"/>
    </source>
</evidence>
<dbReference type="NCBIfam" id="TIGR01716">
    <property type="entry name" value="RGG_Cterm"/>
    <property type="match status" value="1"/>
</dbReference>
<name>A0A1T4LKJ1_9ENTE</name>
<dbReference type="Pfam" id="PF21259">
    <property type="entry name" value="Rgg_C"/>
    <property type="match status" value="1"/>
</dbReference>
<gene>
    <name evidence="2" type="ORF">SAMN02745116_00692</name>
</gene>
<organism evidence="2 3">
    <name type="scientific">Pilibacter termitis</name>
    <dbReference type="NCBI Taxonomy" id="263852"/>
    <lineage>
        <taxon>Bacteria</taxon>
        <taxon>Bacillati</taxon>
        <taxon>Bacillota</taxon>
        <taxon>Bacilli</taxon>
        <taxon>Lactobacillales</taxon>
        <taxon>Enterococcaceae</taxon>
        <taxon>Pilibacter</taxon>
    </lineage>
</organism>
<dbReference type="Proteomes" id="UP000190328">
    <property type="component" value="Unassembled WGS sequence"/>
</dbReference>
<feature type="domain" description="HTH-type transcriptional regulator Rgg C-terminal" evidence="1">
    <location>
        <begin position="3"/>
        <end position="153"/>
    </location>
</feature>
<dbReference type="InterPro" id="IPR053163">
    <property type="entry name" value="HTH-type_regulator_Rgg"/>
</dbReference>
<reference evidence="2 3" key="1">
    <citation type="submission" date="2017-02" db="EMBL/GenBank/DDBJ databases">
        <authorList>
            <person name="Peterson S.W."/>
        </authorList>
    </citation>
    <scope>NUCLEOTIDE SEQUENCE [LARGE SCALE GENOMIC DNA]</scope>
    <source>
        <strain evidence="2 3">ATCC BAA-1030</strain>
    </source>
</reference>
<dbReference type="EMBL" id="FUXI01000006">
    <property type="protein sequence ID" value="SJZ54964.1"/>
    <property type="molecule type" value="Genomic_DNA"/>
</dbReference>
<dbReference type="InterPro" id="IPR010057">
    <property type="entry name" value="Transcription_activator_Rgg_C"/>
</dbReference>
<keyword evidence="3" id="KW-1185">Reference proteome</keyword>
<sequence>MKEYALSEEEKQKISTYLFSIEEWGVYQLLLYLNSMATFNVEMILSLSKDLLSRTSFYKVIPKNRRLIIRILLNSITVFLENRNMRYAKYFREIVKELLSNEQEIYEKTVFLFTSGAVDFYCGEQEVGKTQMLDAIKVFEITGCSNLAQNYKKDFDEIVKGTSKKSCSS</sequence>
<evidence type="ECO:0000313" key="2">
    <source>
        <dbReference type="EMBL" id="SJZ54964.1"/>
    </source>
</evidence>
<dbReference type="PANTHER" id="PTHR37038:SF12">
    <property type="entry name" value="TRANSCRIPTIONAL REGULATOR"/>
    <property type="match status" value="1"/>
</dbReference>
<dbReference type="Gene3D" id="1.25.40.400">
    <property type="match status" value="1"/>
</dbReference>
<dbReference type="PANTHER" id="PTHR37038">
    <property type="entry name" value="TRANSCRIPTIONAL REGULATOR-RELATED"/>
    <property type="match status" value="1"/>
</dbReference>